<reference evidence="1 2" key="1">
    <citation type="submission" date="2016-07" db="EMBL/GenBank/DDBJ databases">
        <title>Pervasive Adenine N6-methylation of Active Genes in Fungi.</title>
        <authorList>
            <consortium name="DOE Joint Genome Institute"/>
            <person name="Mondo S.J."/>
            <person name="Dannebaum R.O."/>
            <person name="Kuo R.C."/>
            <person name="Labutti K."/>
            <person name="Haridas S."/>
            <person name="Kuo A."/>
            <person name="Salamov A."/>
            <person name="Ahrendt S.R."/>
            <person name="Lipzen A."/>
            <person name="Sullivan W."/>
            <person name="Andreopoulos W.B."/>
            <person name="Clum A."/>
            <person name="Lindquist E."/>
            <person name="Daum C."/>
            <person name="Ramamoorthy G.K."/>
            <person name="Gryganskyi A."/>
            <person name="Culley D."/>
            <person name="Magnuson J.K."/>
            <person name="James T.Y."/>
            <person name="O'Malley M.A."/>
            <person name="Stajich J.E."/>
            <person name="Spatafora J.W."/>
            <person name="Visel A."/>
            <person name="Grigoriev I.V."/>
        </authorList>
    </citation>
    <scope>NUCLEOTIDE SEQUENCE [LARGE SCALE GENOMIC DNA]</scope>
    <source>
        <strain evidence="1 2">ATCC 12442</strain>
    </source>
</reference>
<organism evidence="1 2">
    <name type="scientific">Linderina pennispora</name>
    <dbReference type="NCBI Taxonomy" id="61395"/>
    <lineage>
        <taxon>Eukaryota</taxon>
        <taxon>Fungi</taxon>
        <taxon>Fungi incertae sedis</taxon>
        <taxon>Zoopagomycota</taxon>
        <taxon>Kickxellomycotina</taxon>
        <taxon>Kickxellomycetes</taxon>
        <taxon>Kickxellales</taxon>
        <taxon>Kickxellaceae</taxon>
        <taxon>Linderina</taxon>
    </lineage>
</organism>
<dbReference type="OrthoDB" id="5521268at2759"/>
<gene>
    <name evidence="1" type="ORF">DL89DRAFT_15201</name>
</gene>
<proteinExistence type="predicted"/>
<dbReference type="Proteomes" id="UP000193922">
    <property type="component" value="Unassembled WGS sequence"/>
</dbReference>
<name>A0A1Y1WMF3_9FUNG</name>
<evidence type="ECO:0000313" key="1">
    <source>
        <dbReference type="EMBL" id="ORX74376.1"/>
    </source>
</evidence>
<accession>A0A1Y1WMF3</accession>
<evidence type="ECO:0000313" key="2">
    <source>
        <dbReference type="Proteomes" id="UP000193922"/>
    </source>
</evidence>
<dbReference type="AlphaFoldDB" id="A0A1Y1WMF3"/>
<keyword evidence="2" id="KW-1185">Reference proteome</keyword>
<dbReference type="RefSeq" id="XP_040747587.1">
    <property type="nucleotide sequence ID" value="XM_040883549.1"/>
</dbReference>
<comment type="caution">
    <text evidence="1">The sequence shown here is derived from an EMBL/GenBank/DDBJ whole genome shotgun (WGS) entry which is preliminary data.</text>
</comment>
<protein>
    <submittedName>
        <fullName evidence="1">Uncharacterized protein</fullName>
    </submittedName>
</protein>
<dbReference type="EMBL" id="MCFD01000001">
    <property type="protein sequence ID" value="ORX74376.1"/>
    <property type="molecule type" value="Genomic_DNA"/>
</dbReference>
<sequence>MNRRHLFSSETKDCILEGMLDRFLASGNAIEGITKSTDPGFPSLVHSILGLQPELTDHPSLGQTLMSFISNQNSRLFCAISELQRWYGSDHKYPVLQLTAKNIDSIFKRSSKEVRPYTAEMTYAQRLIKIFQRKNLAQWAGIVRAYCEFYKTDKKCRGVPAINGAEWEEAGVFLPHGFDLKTLKTAAVSSSDIGDPRHWYSDIGDNKENVKATAPGTFSSRKALGLSRKRRRMVSVSEPCPMQPAAKRMHQSRCFTEPTQQPVSSPFLDSLGKASVLQDGSLWQTLSVAGSQPAMVAFSPFDFSALSTSQVCNSPTLFGAPEHLGGVDTMMLGSAMPLGLRSLMPITTQGPPSLVYTTNTTSTQGALTLSDITGASRLVGAESTLSDELLDQTFVGSLDDAAATNINAIVEKLIKSKPCSVLDSGPATWAKAEHALLADCSDGVGSSADTDRVLDLSGAQ</sequence>
<dbReference type="GeneID" id="63800197"/>